<feature type="domain" description="Barstar (barnase inhibitor)" evidence="2">
    <location>
        <begin position="2"/>
        <end position="79"/>
    </location>
</feature>
<evidence type="ECO:0000259" key="2">
    <source>
        <dbReference type="Pfam" id="PF01337"/>
    </source>
</evidence>
<gene>
    <name evidence="3" type="ORF">AQJ64_37620</name>
</gene>
<comment type="similarity">
    <text evidence="1">Belongs to the barstar family.</text>
</comment>
<protein>
    <submittedName>
        <fullName evidence="3">Ribonuclease inhibitor</fullName>
    </submittedName>
</protein>
<dbReference type="Gene3D" id="3.30.370.10">
    <property type="entry name" value="Barstar-like"/>
    <property type="match status" value="1"/>
</dbReference>
<organism evidence="3 4">
    <name type="scientific">Streptomyces griseoruber</name>
    <dbReference type="NCBI Taxonomy" id="1943"/>
    <lineage>
        <taxon>Bacteria</taxon>
        <taxon>Bacillati</taxon>
        <taxon>Actinomycetota</taxon>
        <taxon>Actinomycetes</taxon>
        <taxon>Kitasatosporales</taxon>
        <taxon>Streptomycetaceae</taxon>
        <taxon>Streptomyces</taxon>
    </lineage>
</organism>
<dbReference type="SUPFAM" id="SSF52038">
    <property type="entry name" value="Barstar-related"/>
    <property type="match status" value="1"/>
</dbReference>
<name>A0A101SM73_9ACTN</name>
<reference evidence="3 4" key="1">
    <citation type="submission" date="2015-10" db="EMBL/GenBank/DDBJ databases">
        <title>Draft genome sequence of Streptomyces griseoruber DSM 40281, type strain for the species Streptomyces griseoruber.</title>
        <authorList>
            <person name="Ruckert C."/>
            <person name="Winkler A."/>
            <person name="Kalinowski J."/>
            <person name="Kampfer P."/>
            <person name="Glaeser S."/>
        </authorList>
    </citation>
    <scope>NUCLEOTIDE SEQUENCE [LARGE SCALE GENOMIC DNA]</scope>
    <source>
        <strain evidence="3 4">DSM 40281</strain>
    </source>
</reference>
<dbReference type="RefSeq" id="WP_055635375.1">
    <property type="nucleotide sequence ID" value="NZ_JBIRRP010000014.1"/>
</dbReference>
<comment type="caution">
    <text evidence="3">The sequence shown here is derived from an EMBL/GenBank/DDBJ whole genome shotgun (WGS) entry which is preliminary data.</text>
</comment>
<sequence>MVTIDVGGVADEYMLHLLLKRELRFPDFYGMNWDAFWDSITGLVQIPDHLRFPGWDQLVVVVPRGATKLQEALDRYREVYRPQFVAEYGQG</sequence>
<accession>A0A101SM73</accession>
<keyword evidence="4" id="KW-1185">Reference proteome</keyword>
<dbReference type="Proteomes" id="UP000052982">
    <property type="component" value="Unassembled WGS sequence"/>
</dbReference>
<dbReference type="OrthoDB" id="5184890at2"/>
<evidence type="ECO:0000313" key="3">
    <source>
        <dbReference type="EMBL" id="KUN76674.1"/>
    </source>
</evidence>
<proteinExistence type="inferred from homology"/>
<evidence type="ECO:0000256" key="1">
    <source>
        <dbReference type="ARBA" id="ARBA00006845"/>
    </source>
</evidence>
<dbReference type="EMBL" id="LMWW01000065">
    <property type="protein sequence ID" value="KUN76674.1"/>
    <property type="molecule type" value="Genomic_DNA"/>
</dbReference>
<dbReference type="InterPro" id="IPR000468">
    <property type="entry name" value="Barstar"/>
</dbReference>
<evidence type="ECO:0000313" key="4">
    <source>
        <dbReference type="Proteomes" id="UP000052982"/>
    </source>
</evidence>
<dbReference type="Pfam" id="PF01337">
    <property type="entry name" value="Barstar"/>
    <property type="match status" value="1"/>
</dbReference>
<dbReference type="AlphaFoldDB" id="A0A101SM73"/>
<dbReference type="InterPro" id="IPR035905">
    <property type="entry name" value="Barstar-like_sf"/>
</dbReference>